<proteinExistence type="predicted"/>
<protein>
    <submittedName>
        <fullName evidence="1">Uncharacterized protein</fullName>
    </submittedName>
</protein>
<organism evidence="1 2">
    <name type="scientific">Entomophthora muscae</name>
    <dbReference type="NCBI Taxonomy" id="34485"/>
    <lineage>
        <taxon>Eukaryota</taxon>
        <taxon>Fungi</taxon>
        <taxon>Fungi incertae sedis</taxon>
        <taxon>Zoopagomycota</taxon>
        <taxon>Entomophthoromycotina</taxon>
        <taxon>Entomophthoromycetes</taxon>
        <taxon>Entomophthorales</taxon>
        <taxon>Entomophthoraceae</taxon>
        <taxon>Entomophthora</taxon>
    </lineage>
</organism>
<evidence type="ECO:0000313" key="1">
    <source>
        <dbReference type="EMBL" id="KAJ9087087.1"/>
    </source>
</evidence>
<evidence type="ECO:0000313" key="2">
    <source>
        <dbReference type="Proteomes" id="UP001165960"/>
    </source>
</evidence>
<reference evidence="1" key="1">
    <citation type="submission" date="2022-04" db="EMBL/GenBank/DDBJ databases">
        <title>Genome of the entomopathogenic fungus Entomophthora muscae.</title>
        <authorList>
            <person name="Elya C."/>
            <person name="Lovett B.R."/>
            <person name="Lee E."/>
            <person name="Macias A.M."/>
            <person name="Hajek A.E."/>
            <person name="De Bivort B.L."/>
            <person name="Kasson M.T."/>
            <person name="De Fine Licht H.H."/>
            <person name="Stajich J.E."/>
        </authorList>
    </citation>
    <scope>NUCLEOTIDE SEQUENCE</scope>
    <source>
        <strain evidence="1">Berkeley</strain>
    </source>
</reference>
<dbReference type="Proteomes" id="UP001165960">
    <property type="component" value="Unassembled WGS sequence"/>
</dbReference>
<gene>
    <name evidence="1" type="ORF">DSO57_1036771</name>
</gene>
<accession>A0ACC2UJZ1</accession>
<comment type="caution">
    <text evidence="1">The sequence shown here is derived from an EMBL/GenBank/DDBJ whole genome shotgun (WGS) entry which is preliminary data.</text>
</comment>
<name>A0ACC2UJZ1_9FUNG</name>
<keyword evidence="2" id="KW-1185">Reference proteome</keyword>
<sequence length="93" mass="10008">MIVDTAAGGVVGHLAVSRGFPTCGSIIQGPNLSDDSRRRTSRITHHCSETSSVLYIDGLGPQQIKIKKPYFCPEVDLGLAPNFCLQQILVLVV</sequence>
<dbReference type="EMBL" id="QTSX02000365">
    <property type="protein sequence ID" value="KAJ9087087.1"/>
    <property type="molecule type" value="Genomic_DNA"/>
</dbReference>